<comment type="caution">
    <text evidence="1">The sequence shown here is derived from an EMBL/GenBank/DDBJ whole genome shotgun (WGS) entry which is preliminary data.</text>
</comment>
<reference evidence="1" key="1">
    <citation type="submission" date="2021-06" db="EMBL/GenBank/DDBJ databases">
        <authorList>
            <person name="Hodson N. C."/>
            <person name="Mongue J. A."/>
            <person name="Jaron S. K."/>
        </authorList>
    </citation>
    <scope>NUCLEOTIDE SEQUENCE</scope>
</reference>
<accession>A0A8J2K7E3</accession>
<protein>
    <submittedName>
        <fullName evidence="1">Uncharacterized protein</fullName>
    </submittedName>
</protein>
<gene>
    <name evidence="1" type="ORF">AFUS01_LOCUS21520</name>
</gene>
<dbReference type="Proteomes" id="UP000708208">
    <property type="component" value="Unassembled WGS sequence"/>
</dbReference>
<dbReference type="EMBL" id="CAJVCH010242247">
    <property type="protein sequence ID" value="CAG7733049.1"/>
    <property type="molecule type" value="Genomic_DNA"/>
</dbReference>
<organism evidence="1 2">
    <name type="scientific">Allacma fusca</name>
    <dbReference type="NCBI Taxonomy" id="39272"/>
    <lineage>
        <taxon>Eukaryota</taxon>
        <taxon>Metazoa</taxon>
        <taxon>Ecdysozoa</taxon>
        <taxon>Arthropoda</taxon>
        <taxon>Hexapoda</taxon>
        <taxon>Collembola</taxon>
        <taxon>Symphypleona</taxon>
        <taxon>Sminthuridae</taxon>
        <taxon>Allacma</taxon>
    </lineage>
</organism>
<evidence type="ECO:0000313" key="2">
    <source>
        <dbReference type="Proteomes" id="UP000708208"/>
    </source>
</evidence>
<proteinExistence type="predicted"/>
<name>A0A8J2K7E3_9HEXA</name>
<dbReference type="AlphaFoldDB" id="A0A8J2K7E3"/>
<keyword evidence="2" id="KW-1185">Reference proteome</keyword>
<sequence>MNIIFLTLEINFPDQIVSLGFFSFGTDPEEKNDQVVLTAWKESRPLWLQFLKQRYCSFWILGEEFAARMFHDAA</sequence>
<evidence type="ECO:0000313" key="1">
    <source>
        <dbReference type="EMBL" id="CAG7733049.1"/>
    </source>
</evidence>